<accession>A0A263BRI2</accession>
<reference evidence="2 3" key="2">
    <citation type="submission" date="2017-09" db="EMBL/GenBank/DDBJ databases">
        <title>Bacillus patelloidae sp. nov., isolated from the intestinal tract of a marine limpet.</title>
        <authorList>
            <person name="Liu R."/>
            <person name="Dong C."/>
            <person name="Shao Z."/>
        </authorList>
    </citation>
    <scope>NUCLEOTIDE SEQUENCE [LARGE SCALE GENOMIC DNA]</scope>
    <source>
        <strain evidence="2 3">SA5d-4</strain>
    </source>
</reference>
<protein>
    <submittedName>
        <fullName evidence="2">Uncharacterized protein</fullName>
    </submittedName>
</protein>
<feature type="transmembrane region" description="Helical" evidence="1">
    <location>
        <begin position="6"/>
        <end position="24"/>
    </location>
</feature>
<evidence type="ECO:0000256" key="1">
    <source>
        <dbReference type="SAM" id="Phobius"/>
    </source>
</evidence>
<dbReference type="EMBL" id="NPIA01000007">
    <property type="protein sequence ID" value="OZM56321.1"/>
    <property type="molecule type" value="Genomic_DNA"/>
</dbReference>
<keyword evidence="3" id="KW-1185">Reference proteome</keyword>
<comment type="caution">
    <text evidence="2">The sequence shown here is derived from an EMBL/GenBank/DDBJ whole genome shotgun (WGS) entry which is preliminary data.</text>
</comment>
<dbReference type="AlphaFoldDB" id="A0A263BRI2"/>
<proteinExistence type="predicted"/>
<keyword evidence="1" id="KW-0472">Membrane</keyword>
<name>A0A263BRI2_9BACI</name>
<sequence>MSLIGVLNIILQFLIVIILAFGLIQCKNSSFKEGIYFFLILLFHQLNSFFAPLYIDFVYLNFMKLSTGITYGEFTRLSFFINQVILCVALVYLVIGIRRQWCKYKVSN</sequence>
<reference evidence="3" key="1">
    <citation type="submission" date="2017-08" db="EMBL/GenBank/DDBJ databases">
        <authorList>
            <person name="Huang Z."/>
        </authorList>
    </citation>
    <scope>NUCLEOTIDE SEQUENCE [LARGE SCALE GENOMIC DNA]</scope>
    <source>
        <strain evidence="3">SA5d-4</strain>
    </source>
</reference>
<evidence type="ECO:0000313" key="3">
    <source>
        <dbReference type="Proteomes" id="UP000217083"/>
    </source>
</evidence>
<feature type="transmembrane region" description="Helical" evidence="1">
    <location>
        <begin position="75"/>
        <end position="95"/>
    </location>
</feature>
<feature type="transmembrane region" description="Helical" evidence="1">
    <location>
        <begin position="36"/>
        <end position="55"/>
    </location>
</feature>
<gene>
    <name evidence="2" type="ORF">CIB95_12970</name>
</gene>
<evidence type="ECO:0000313" key="2">
    <source>
        <dbReference type="EMBL" id="OZM56321.1"/>
    </source>
</evidence>
<organism evidence="2 3">
    <name type="scientific">Lottiidibacillus patelloidae</name>
    <dbReference type="NCBI Taxonomy" id="2670334"/>
    <lineage>
        <taxon>Bacteria</taxon>
        <taxon>Bacillati</taxon>
        <taxon>Bacillota</taxon>
        <taxon>Bacilli</taxon>
        <taxon>Bacillales</taxon>
        <taxon>Bacillaceae</taxon>
        <taxon>Lottiidibacillus</taxon>
    </lineage>
</organism>
<keyword evidence="1" id="KW-0812">Transmembrane</keyword>
<dbReference type="Proteomes" id="UP000217083">
    <property type="component" value="Unassembled WGS sequence"/>
</dbReference>
<keyword evidence="1" id="KW-1133">Transmembrane helix</keyword>